<gene>
    <name evidence="2" type="ORF">METZ01_LOCUS210554</name>
</gene>
<dbReference type="PANTHER" id="PTHR30399">
    <property type="entry name" value="UNCHARACTERIZED PROTEIN YGJP"/>
    <property type="match status" value="1"/>
</dbReference>
<dbReference type="Gene3D" id="3.30.2010.10">
    <property type="entry name" value="Metalloproteases ('zincins'), catalytic domain"/>
    <property type="match status" value="1"/>
</dbReference>
<dbReference type="InterPro" id="IPR053136">
    <property type="entry name" value="UTP_pyrophosphatase-like"/>
</dbReference>
<accession>A0A382F3Z3</accession>
<feature type="non-terminal residue" evidence="2">
    <location>
        <position position="1"/>
    </location>
</feature>
<feature type="domain" description="YgjP-like metallopeptidase" evidence="1">
    <location>
        <begin position="43"/>
        <end position="245"/>
    </location>
</feature>
<evidence type="ECO:0000313" key="2">
    <source>
        <dbReference type="EMBL" id="SVB57700.1"/>
    </source>
</evidence>
<dbReference type="EMBL" id="UINC01047875">
    <property type="protein sequence ID" value="SVB57700.1"/>
    <property type="molecule type" value="Genomic_DNA"/>
</dbReference>
<protein>
    <recommendedName>
        <fullName evidence="1">YgjP-like metallopeptidase domain-containing protein</fullName>
    </recommendedName>
</protein>
<organism evidence="2">
    <name type="scientific">marine metagenome</name>
    <dbReference type="NCBI Taxonomy" id="408172"/>
    <lineage>
        <taxon>unclassified sequences</taxon>
        <taxon>metagenomes</taxon>
        <taxon>ecological metagenomes</taxon>
    </lineage>
</organism>
<dbReference type="Pfam" id="PF01863">
    <property type="entry name" value="YgjP-like"/>
    <property type="match status" value="1"/>
</dbReference>
<evidence type="ECO:0000259" key="1">
    <source>
        <dbReference type="Pfam" id="PF01863"/>
    </source>
</evidence>
<reference evidence="2" key="1">
    <citation type="submission" date="2018-05" db="EMBL/GenBank/DDBJ databases">
        <authorList>
            <person name="Lanie J.A."/>
            <person name="Ng W.-L."/>
            <person name="Kazmierczak K.M."/>
            <person name="Andrzejewski T.M."/>
            <person name="Davidsen T.M."/>
            <person name="Wayne K.J."/>
            <person name="Tettelin H."/>
            <person name="Glass J.I."/>
            <person name="Rusch D."/>
            <person name="Podicherti R."/>
            <person name="Tsui H.-C.T."/>
            <person name="Winkler M.E."/>
        </authorList>
    </citation>
    <scope>NUCLEOTIDE SEQUENCE</scope>
</reference>
<name>A0A382F3Z3_9ZZZZ</name>
<proteinExistence type="predicted"/>
<dbReference type="CDD" id="cd07344">
    <property type="entry name" value="M48_yhfN_like"/>
    <property type="match status" value="1"/>
</dbReference>
<dbReference type="InterPro" id="IPR002725">
    <property type="entry name" value="YgjP-like_metallopeptidase"/>
</dbReference>
<dbReference type="AlphaFoldDB" id="A0A382F3Z3"/>
<sequence>VQLDFLDALLKPNTGIHSISETAVMIGQSKLPLLCVRNKRAKRYIIRLLPERVLRVTIPRGGSRKEALRFVSKNFAWVEKQFLSMRLQDSLLPDDESQAVGTVLFRGRRVLARRVREDESLACFASQLDRGLSVTGSSLRDAVETMLHRLAKVELPEATFRLAKVHGFNPGRVTIRNQKTRWGSCSSTGAISLNWRLIQVPAFVRDYVILHELVHLDHLDHSTRFWERLAKACPNLNAAEAWLKLHGNRIC</sequence>
<dbReference type="PANTHER" id="PTHR30399:SF1">
    <property type="entry name" value="UTP PYROPHOSPHATASE"/>
    <property type="match status" value="1"/>
</dbReference>